<sequence length="357" mass="41558">MSYDISIWSVNKTSFKNEVFNQENIKWQNDGIIYEGSNWQIMISNPHEVMEEDIPEEVLGELPGISYFTNIILEPIGAPKRSFQILKKISKILAQSSHGVIIDEQEGTVSSPSGVKRLENVLVKEDPSFLQMTWWFIDNQKFKKAGFEAFLDLIESTMPEVLPRRYGLYEPPQFKLSDKGKGHFIEFMFKNLHEGVVWYPSKPFTDVHFGIPDKVGPTREGFRSCYVSINFLEEVLSQPGWPLEIKRFWLKTSELLNSFYGEIRRGWSPVSAWWWRGLPKKLGNAAILGEPYIDLWPDFVNKAKQTESGLFYIENINKDYQDLHSIITEIPEAIVQPKNKQKYSRNWPFKGPFLKYK</sequence>
<gene>
    <name evidence="1" type="ORF">K9V48_22640</name>
</gene>
<name>A0ABS7UXS6_9BACI</name>
<comment type="caution">
    <text evidence="1">The sequence shown here is derived from an EMBL/GenBank/DDBJ whole genome shotgun (WGS) entry which is preliminary data.</text>
</comment>
<evidence type="ECO:0008006" key="3">
    <source>
        <dbReference type="Google" id="ProtNLM"/>
    </source>
</evidence>
<dbReference type="EMBL" id="JAIQUM010000076">
    <property type="protein sequence ID" value="MBZ5752951.1"/>
    <property type="molecule type" value="Genomic_DNA"/>
</dbReference>
<reference evidence="1" key="1">
    <citation type="submission" date="2024-05" db="EMBL/GenBank/DDBJ databases">
        <title>Metabacillus sp. nov., isolated from the rhizosphere soil of tomato plants.</title>
        <authorList>
            <person name="Ma R."/>
        </authorList>
    </citation>
    <scope>NUCLEOTIDE SEQUENCE</scope>
    <source>
        <strain evidence="1">DBTR6</strain>
    </source>
</reference>
<dbReference type="RefSeq" id="WP_224141389.1">
    <property type="nucleotide sequence ID" value="NZ_JAIQUM010000076.1"/>
</dbReference>
<accession>A0ABS7UXS6</accession>
<organism evidence="1 2">
    <name type="scientific">Metabacillus rhizolycopersici</name>
    <dbReference type="NCBI Taxonomy" id="2875709"/>
    <lineage>
        <taxon>Bacteria</taxon>
        <taxon>Bacillati</taxon>
        <taxon>Bacillota</taxon>
        <taxon>Bacilli</taxon>
        <taxon>Bacillales</taxon>
        <taxon>Bacillaceae</taxon>
        <taxon>Metabacillus</taxon>
    </lineage>
</organism>
<evidence type="ECO:0000313" key="2">
    <source>
        <dbReference type="Proteomes" id="UP001165287"/>
    </source>
</evidence>
<evidence type="ECO:0000313" key="1">
    <source>
        <dbReference type="EMBL" id="MBZ5752951.1"/>
    </source>
</evidence>
<keyword evidence="2" id="KW-1185">Reference proteome</keyword>
<protein>
    <recommendedName>
        <fullName evidence="3">DUF3396 domain-containing protein</fullName>
    </recommendedName>
</protein>
<proteinExistence type="predicted"/>
<dbReference type="Proteomes" id="UP001165287">
    <property type="component" value="Unassembled WGS sequence"/>
</dbReference>